<sequence>MIPSRANFIAGHWATPARSQNMLRRENPARTDEVVFETPWDTASVEAAVDAAHRALPAWDRLGVEGRLPYITRFRQALASRQEELAQAITAEMGKPLWESRGEAGALTAKIDIMSTEGLELTRQVHPPGLTGGSWRHRPLGPLAVLCPYNFPLHLPNGHIIPALLTGNTLIIKPSELAPLSMQLYFECAQEADFPPGVLNLVQGPGEVGAALCAHPKVSGVLFTGSFATGQRIRRATFDQPWKLLALEMGGKNTALVLDDANLDQAAHEILLASCLTTGQRCSATSRVVALPSVIDALQERLVALLKRVTTGDPALEGDQAPFMGPLAGRKGFQDFVGAQHEDDHGTLIPVLEGGAHPDLDQGYFVRPSLWRASQLDPEGDHQSEELFGPDIVLYQADTLEDAARIANATDYGLAMSVFTADHERFERLGHQLHCGILNLNRSTVGASSRLPFGGVKKSGNHRPAAILAPLYCTYPQARLEQPALFSSDDATAGPLARLKPVMPR</sequence>
<organism evidence="5 6">
    <name type="scientific">Lujinxingia litoralis</name>
    <dbReference type="NCBI Taxonomy" id="2211119"/>
    <lineage>
        <taxon>Bacteria</taxon>
        <taxon>Deltaproteobacteria</taxon>
        <taxon>Bradymonadales</taxon>
        <taxon>Lujinxingiaceae</taxon>
        <taxon>Lujinxingia</taxon>
    </lineage>
</organism>
<dbReference type="InterPro" id="IPR016163">
    <property type="entry name" value="Ald_DH_C"/>
</dbReference>
<dbReference type="PANTHER" id="PTHR43353:SF5">
    <property type="entry name" value="SUCCINATE-SEMIALDEHYDE DEHYDROGENASE, MITOCHONDRIAL"/>
    <property type="match status" value="1"/>
</dbReference>
<evidence type="ECO:0000256" key="2">
    <source>
        <dbReference type="PROSITE-ProRule" id="PRU10007"/>
    </source>
</evidence>
<dbReference type="PANTHER" id="PTHR43353">
    <property type="entry name" value="SUCCINATE-SEMIALDEHYDE DEHYDROGENASE, MITOCHONDRIAL"/>
    <property type="match status" value="1"/>
</dbReference>
<dbReference type="PROSITE" id="PS00687">
    <property type="entry name" value="ALDEHYDE_DEHYDR_GLU"/>
    <property type="match status" value="1"/>
</dbReference>
<dbReference type="InterPro" id="IPR016162">
    <property type="entry name" value="Ald_DH_N"/>
</dbReference>
<evidence type="ECO:0000259" key="4">
    <source>
        <dbReference type="Pfam" id="PF00171"/>
    </source>
</evidence>
<keyword evidence="6" id="KW-1185">Reference proteome</keyword>
<comment type="similarity">
    <text evidence="3">Belongs to the aldehyde dehydrogenase family.</text>
</comment>
<accession>A0A328C8W7</accession>
<dbReference type="InterPro" id="IPR016161">
    <property type="entry name" value="Ald_DH/histidinol_DH"/>
</dbReference>
<protein>
    <submittedName>
        <fullName evidence="5">Succinylglutamate-semialdehyde dehydrogenase</fullName>
    </submittedName>
</protein>
<evidence type="ECO:0000256" key="3">
    <source>
        <dbReference type="RuleBase" id="RU003345"/>
    </source>
</evidence>
<evidence type="ECO:0000313" key="5">
    <source>
        <dbReference type="EMBL" id="RAL22365.1"/>
    </source>
</evidence>
<dbReference type="InterPro" id="IPR050740">
    <property type="entry name" value="Aldehyde_DH_Superfamily"/>
</dbReference>
<comment type="caution">
    <text evidence="5">The sequence shown here is derived from an EMBL/GenBank/DDBJ whole genome shotgun (WGS) entry which is preliminary data.</text>
</comment>
<keyword evidence="1 3" id="KW-0560">Oxidoreductase</keyword>
<reference evidence="5 6" key="1">
    <citation type="submission" date="2018-05" db="EMBL/GenBank/DDBJ databases">
        <title>Lujinxingia marina gen. nov. sp. nov., a new facultative anaerobic member of the class Deltaproteobacteria, and proposal of Lujinxingaceae fam. nov.</title>
        <authorList>
            <person name="Li C.-M."/>
        </authorList>
    </citation>
    <scope>NUCLEOTIDE SEQUENCE [LARGE SCALE GENOMIC DNA]</scope>
    <source>
        <strain evidence="5 6">B210</strain>
    </source>
</reference>
<dbReference type="RefSeq" id="WP_111729936.1">
    <property type="nucleotide sequence ID" value="NZ_QHKO01000004.1"/>
</dbReference>
<feature type="domain" description="Aldehyde dehydrogenase" evidence="4">
    <location>
        <begin position="21"/>
        <end position="464"/>
    </location>
</feature>
<proteinExistence type="inferred from homology"/>
<dbReference type="GO" id="GO:0016620">
    <property type="term" value="F:oxidoreductase activity, acting on the aldehyde or oxo group of donors, NAD or NADP as acceptor"/>
    <property type="evidence" value="ECO:0007669"/>
    <property type="project" value="InterPro"/>
</dbReference>
<dbReference type="InterPro" id="IPR015590">
    <property type="entry name" value="Aldehyde_DH_dom"/>
</dbReference>
<dbReference type="Proteomes" id="UP000249169">
    <property type="component" value="Unassembled WGS sequence"/>
</dbReference>
<dbReference type="InterPro" id="IPR029510">
    <property type="entry name" value="Ald_DH_CS_GLU"/>
</dbReference>
<dbReference type="Gene3D" id="3.40.309.10">
    <property type="entry name" value="Aldehyde Dehydrogenase, Chain A, domain 2"/>
    <property type="match status" value="1"/>
</dbReference>
<dbReference type="Pfam" id="PF00171">
    <property type="entry name" value="Aldedh"/>
    <property type="match status" value="1"/>
</dbReference>
<gene>
    <name evidence="5" type="ORF">DL240_10980</name>
</gene>
<name>A0A328C8W7_9DELT</name>
<evidence type="ECO:0000256" key="1">
    <source>
        <dbReference type="ARBA" id="ARBA00023002"/>
    </source>
</evidence>
<dbReference type="SUPFAM" id="SSF53720">
    <property type="entry name" value="ALDH-like"/>
    <property type="match status" value="1"/>
</dbReference>
<evidence type="ECO:0000313" key="6">
    <source>
        <dbReference type="Proteomes" id="UP000249169"/>
    </source>
</evidence>
<dbReference type="AlphaFoldDB" id="A0A328C8W7"/>
<feature type="active site" evidence="2">
    <location>
        <position position="248"/>
    </location>
</feature>
<dbReference type="Gene3D" id="3.40.605.10">
    <property type="entry name" value="Aldehyde Dehydrogenase, Chain A, domain 1"/>
    <property type="match status" value="1"/>
</dbReference>
<dbReference type="EMBL" id="QHKO01000004">
    <property type="protein sequence ID" value="RAL22365.1"/>
    <property type="molecule type" value="Genomic_DNA"/>
</dbReference>
<dbReference type="OrthoDB" id="6187633at2"/>